<evidence type="ECO:0000313" key="4">
    <source>
        <dbReference type="Proteomes" id="UP001431783"/>
    </source>
</evidence>
<keyword evidence="2" id="KW-1133">Transmembrane helix</keyword>
<proteinExistence type="predicted"/>
<evidence type="ECO:0000256" key="2">
    <source>
        <dbReference type="SAM" id="Phobius"/>
    </source>
</evidence>
<evidence type="ECO:0000313" key="3">
    <source>
        <dbReference type="EMBL" id="KAK9891787.1"/>
    </source>
</evidence>
<reference evidence="3 4" key="1">
    <citation type="submission" date="2023-03" db="EMBL/GenBank/DDBJ databases">
        <title>Genome insight into feeding habits of ladybird beetles.</title>
        <authorList>
            <person name="Li H.-S."/>
            <person name="Huang Y.-H."/>
            <person name="Pang H."/>
        </authorList>
    </citation>
    <scope>NUCLEOTIDE SEQUENCE [LARGE SCALE GENOMIC DNA]</scope>
    <source>
        <strain evidence="3">SYSU_2023b</strain>
        <tissue evidence="3">Whole body</tissue>
    </source>
</reference>
<dbReference type="AlphaFoldDB" id="A0AAW1VFM8"/>
<organism evidence="3 4">
    <name type="scientific">Henosepilachna vigintioctopunctata</name>
    <dbReference type="NCBI Taxonomy" id="420089"/>
    <lineage>
        <taxon>Eukaryota</taxon>
        <taxon>Metazoa</taxon>
        <taxon>Ecdysozoa</taxon>
        <taxon>Arthropoda</taxon>
        <taxon>Hexapoda</taxon>
        <taxon>Insecta</taxon>
        <taxon>Pterygota</taxon>
        <taxon>Neoptera</taxon>
        <taxon>Endopterygota</taxon>
        <taxon>Coleoptera</taxon>
        <taxon>Polyphaga</taxon>
        <taxon>Cucujiformia</taxon>
        <taxon>Coccinelloidea</taxon>
        <taxon>Coccinellidae</taxon>
        <taxon>Epilachninae</taxon>
        <taxon>Epilachnini</taxon>
        <taxon>Henosepilachna</taxon>
    </lineage>
</organism>
<feature type="transmembrane region" description="Helical" evidence="2">
    <location>
        <begin position="63"/>
        <end position="87"/>
    </location>
</feature>
<accession>A0AAW1VFM8</accession>
<keyword evidence="4" id="KW-1185">Reference proteome</keyword>
<feature type="compositionally biased region" description="Polar residues" evidence="1">
    <location>
        <begin position="1"/>
        <end position="10"/>
    </location>
</feature>
<name>A0AAW1VFM8_9CUCU</name>
<keyword evidence="2" id="KW-0812">Transmembrane</keyword>
<comment type="caution">
    <text evidence="3">The sequence shown here is derived from an EMBL/GenBank/DDBJ whole genome shotgun (WGS) entry which is preliminary data.</text>
</comment>
<dbReference type="Proteomes" id="UP001431783">
    <property type="component" value="Unassembled WGS sequence"/>
</dbReference>
<sequence length="91" mass="10638">MPPNTTSQYQEIGESDESIPDTPPPRIFYSAEVDEPYRRHPVVQQGEQIEQSEEETSEIRKNLILFGKCFIVVLVIVILILISYFLYHHFQ</sequence>
<dbReference type="EMBL" id="JARQZJ010000130">
    <property type="protein sequence ID" value="KAK9891787.1"/>
    <property type="molecule type" value="Genomic_DNA"/>
</dbReference>
<protein>
    <submittedName>
        <fullName evidence="3">Uncharacterized protein</fullName>
    </submittedName>
</protein>
<evidence type="ECO:0000256" key="1">
    <source>
        <dbReference type="SAM" id="MobiDB-lite"/>
    </source>
</evidence>
<feature type="region of interest" description="Disordered" evidence="1">
    <location>
        <begin position="1"/>
        <end position="24"/>
    </location>
</feature>
<keyword evidence="2" id="KW-0472">Membrane</keyword>
<gene>
    <name evidence="3" type="ORF">WA026_016584</name>
</gene>